<evidence type="ECO:0000313" key="2">
    <source>
        <dbReference type="Proteomes" id="UP000003803"/>
    </source>
</evidence>
<dbReference type="Proteomes" id="UP000003803">
    <property type="component" value="Unassembled WGS sequence"/>
</dbReference>
<dbReference type="EMBL" id="ABGD02000018">
    <property type="protein sequence ID" value="EDS11113.1"/>
    <property type="molecule type" value="Genomic_DNA"/>
</dbReference>
<evidence type="ECO:0000313" key="1">
    <source>
        <dbReference type="EMBL" id="EDS11113.1"/>
    </source>
</evidence>
<keyword evidence="2" id="KW-1185">Reference proteome</keyword>
<gene>
    <name evidence="1" type="ORF">ANACOL_02297</name>
</gene>
<dbReference type="AlphaFoldDB" id="B0PBY7"/>
<comment type="caution">
    <text evidence="1">The sequence shown here is derived from an EMBL/GenBank/DDBJ whole genome shotgun (WGS) entry which is preliminary data.</text>
</comment>
<accession>B0PBY7</accession>
<name>B0PBY7_9FIRM</name>
<dbReference type="HOGENOM" id="CLU_1136205_0_0_9"/>
<proteinExistence type="predicted"/>
<protein>
    <submittedName>
        <fullName evidence="1">Uncharacterized protein</fullName>
    </submittedName>
</protein>
<reference evidence="1" key="2">
    <citation type="submission" date="2013-09" db="EMBL/GenBank/DDBJ databases">
        <title>Draft genome sequence of Anaerotruncus colihominis(DSM 17241).</title>
        <authorList>
            <person name="Sudarsanam P."/>
            <person name="Ley R."/>
            <person name="Guruge J."/>
            <person name="Turnbaugh P.J."/>
            <person name="Mahowald M."/>
            <person name="Liep D."/>
            <person name="Gordon J."/>
        </authorList>
    </citation>
    <scope>NUCLEOTIDE SEQUENCE</scope>
    <source>
        <strain evidence="1">DSM 17241</strain>
    </source>
</reference>
<sequence>MRRRVQPGLRRELWGGRPAVDDLCAPVGLRHPGAVRADVAVLLLQLGDPHLCQLHRLLVLIHFMQAIFRPRLIDEAEGFGVKILVGFYRRAGLDDQLFFLCFAVLRKAADLPVLVKGFRQPGFPLHAAGGMLFCKLHHRPVGDAPQHRIILSIEVPGGDGPIFAGREDGGGGPVVDGDRIPLRFRERGMGGDGAGQQHDGDEHCSQGFFIVDSLLLPQRIPAKARASYHQIQQERGTKLRPPAP</sequence>
<reference evidence="1" key="1">
    <citation type="submission" date="2007-11" db="EMBL/GenBank/DDBJ databases">
        <authorList>
            <person name="Fulton L."/>
            <person name="Clifton S."/>
            <person name="Fulton B."/>
            <person name="Xu J."/>
            <person name="Minx P."/>
            <person name="Pepin K.H."/>
            <person name="Johnson M."/>
            <person name="Thiruvilangam P."/>
            <person name="Bhonagiri V."/>
            <person name="Nash W.E."/>
            <person name="Mardis E.R."/>
            <person name="Wilson R.K."/>
        </authorList>
    </citation>
    <scope>NUCLEOTIDE SEQUENCE [LARGE SCALE GENOMIC DNA]</scope>
    <source>
        <strain evidence="1">DSM 17241</strain>
    </source>
</reference>
<organism evidence="1 2">
    <name type="scientific">Anaerotruncus colihominis DSM 17241</name>
    <dbReference type="NCBI Taxonomy" id="445972"/>
    <lineage>
        <taxon>Bacteria</taxon>
        <taxon>Bacillati</taxon>
        <taxon>Bacillota</taxon>
        <taxon>Clostridia</taxon>
        <taxon>Eubacteriales</taxon>
        <taxon>Oscillospiraceae</taxon>
        <taxon>Anaerotruncus</taxon>
    </lineage>
</organism>